<dbReference type="GO" id="GO:0004867">
    <property type="term" value="F:serine-type endopeptidase inhibitor activity"/>
    <property type="evidence" value="ECO:0007669"/>
    <property type="project" value="UniProtKB-KW"/>
</dbReference>
<keyword evidence="6" id="KW-1185">Reference proteome</keyword>
<evidence type="ECO:0000256" key="2">
    <source>
        <dbReference type="ARBA" id="ARBA00022900"/>
    </source>
</evidence>
<dbReference type="InterPro" id="IPR050098">
    <property type="entry name" value="TFPI/VKTCI-like"/>
</dbReference>
<dbReference type="InterPro" id="IPR020901">
    <property type="entry name" value="Prtase_inh_Kunz-CS"/>
</dbReference>
<dbReference type="PANTHER" id="PTHR10083">
    <property type="entry name" value="KUNITZ-TYPE PROTEASE INHIBITOR-RELATED"/>
    <property type="match status" value="1"/>
</dbReference>
<evidence type="ECO:0000313" key="6">
    <source>
        <dbReference type="Proteomes" id="UP000025227"/>
    </source>
</evidence>
<dbReference type="OMA" id="LPKQAPC"/>
<proteinExistence type="predicted"/>
<dbReference type="Pfam" id="PF00014">
    <property type="entry name" value="Kunitz_BPTI"/>
    <property type="match status" value="1"/>
</dbReference>
<evidence type="ECO:0000256" key="3">
    <source>
        <dbReference type="ARBA" id="ARBA00023157"/>
    </source>
</evidence>
<evidence type="ECO:0000259" key="5">
    <source>
        <dbReference type="PROSITE" id="PS50279"/>
    </source>
</evidence>
<name>A0A7I4YHR0_HAECO</name>
<reference evidence="7" key="1">
    <citation type="submission" date="2020-12" db="UniProtKB">
        <authorList>
            <consortium name="WormBaseParasite"/>
        </authorList>
    </citation>
    <scope>IDENTIFICATION</scope>
    <source>
        <strain evidence="7">MHco3</strain>
    </source>
</reference>
<sequence>SLSIRMRIILVGLFTLLITAFALDDVCKLDLEVGPCRAAFRRFGYSTTENKCIMFIYGGCRGNDNNFETEEECKQKCSRTIQEEGAYP</sequence>
<evidence type="ECO:0000256" key="4">
    <source>
        <dbReference type="SAM" id="SignalP"/>
    </source>
</evidence>
<dbReference type="PRINTS" id="PR00759">
    <property type="entry name" value="BASICPTASE"/>
</dbReference>
<dbReference type="Gene3D" id="4.10.410.10">
    <property type="entry name" value="Pancreatic trypsin inhibitor Kunitz domain"/>
    <property type="match status" value="1"/>
</dbReference>
<feature type="domain" description="BPTI/Kunitz inhibitor" evidence="5">
    <location>
        <begin position="27"/>
        <end position="77"/>
    </location>
</feature>
<dbReference type="WBParaSite" id="HCON_00101544-00001">
    <property type="protein sequence ID" value="HCON_00101544-00001"/>
    <property type="gene ID" value="HCON_00101544"/>
</dbReference>
<keyword evidence="2" id="KW-0722">Serine protease inhibitor</keyword>
<dbReference type="SMART" id="SM00131">
    <property type="entry name" value="KU"/>
    <property type="match status" value="1"/>
</dbReference>
<organism evidence="6 7">
    <name type="scientific">Haemonchus contortus</name>
    <name type="common">Barber pole worm</name>
    <dbReference type="NCBI Taxonomy" id="6289"/>
    <lineage>
        <taxon>Eukaryota</taxon>
        <taxon>Metazoa</taxon>
        <taxon>Ecdysozoa</taxon>
        <taxon>Nematoda</taxon>
        <taxon>Chromadorea</taxon>
        <taxon>Rhabditida</taxon>
        <taxon>Rhabditina</taxon>
        <taxon>Rhabditomorpha</taxon>
        <taxon>Strongyloidea</taxon>
        <taxon>Trichostrongylidae</taxon>
        <taxon>Haemonchus</taxon>
    </lineage>
</organism>
<accession>A0A7I4YHR0</accession>
<dbReference type="FunFam" id="4.10.410.10:FF:000021">
    <property type="entry name" value="Serine protease inhibitor, putative"/>
    <property type="match status" value="1"/>
</dbReference>
<dbReference type="SUPFAM" id="SSF57362">
    <property type="entry name" value="BPTI-like"/>
    <property type="match status" value="1"/>
</dbReference>
<dbReference type="PROSITE" id="PS50279">
    <property type="entry name" value="BPTI_KUNITZ_2"/>
    <property type="match status" value="1"/>
</dbReference>
<evidence type="ECO:0000313" key="7">
    <source>
        <dbReference type="WBParaSite" id="HCON_00101544-00001"/>
    </source>
</evidence>
<protein>
    <submittedName>
        <fullName evidence="7">BPTI/Kunitz inhibitor domain-containing protein</fullName>
    </submittedName>
</protein>
<dbReference type="InterPro" id="IPR036880">
    <property type="entry name" value="Kunitz_BPTI_sf"/>
</dbReference>
<dbReference type="CDD" id="cd00109">
    <property type="entry name" value="Kunitz-type"/>
    <property type="match status" value="1"/>
</dbReference>
<dbReference type="PANTHER" id="PTHR10083:SF374">
    <property type="entry name" value="BPTI_KUNITZ INHIBITOR DOMAIN-CONTAINING PROTEIN"/>
    <property type="match status" value="1"/>
</dbReference>
<dbReference type="Proteomes" id="UP000025227">
    <property type="component" value="Unplaced"/>
</dbReference>
<keyword evidence="1" id="KW-0646">Protease inhibitor</keyword>
<evidence type="ECO:0000256" key="1">
    <source>
        <dbReference type="ARBA" id="ARBA00022690"/>
    </source>
</evidence>
<keyword evidence="4" id="KW-0732">Signal</keyword>
<feature type="signal peptide" evidence="4">
    <location>
        <begin position="1"/>
        <end position="22"/>
    </location>
</feature>
<dbReference type="PROSITE" id="PS00280">
    <property type="entry name" value="BPTI_KUNITZ_1"/>
    <property type="match status" value="1"/>
</dbReference>
<dbReference type="InterPro" id="IPR002223">
    <property type="entry name" value="Kunitz_BPTI"/>
</dbReference>
<dbReference type="GO" id="GO:0005615">
    <property type="term" value="C:extracellular space"/>
    <property type="evidence" value="ECO:0007669"/>
    <property type="project" value="TreeGrafter"/>
</dbReference>
<keyword evidence="3" id="KW-1015">Disulfide bond</keyword>
<dbReference type="AlphaFoldDB" id="A0A7I4YHR0"/>
<dbReference type="OrthoDB" id="5871431at2759"/>
<feature type="chain" id="PRO_5029655236" evidence="4">
    <location>
        <begin position="23"/>
        <end position="88"/>
    </location>
</feature>